<evidence type="ECO:0000313" key="3">
    <source>
        <dbReference type="Proteomes" id="UP000054422"/>
    </source>
</evidence>
<evidence type="ECO:0008006" key="4">
    <source>
        <dbReference type="Google" id="ProtNLM"/>
    </source>
</evidence>
<name>A0A0A2STR9_9GAMM</name>
<evidence type="ECO:0000313" key="2">
    <source>
        <dbReference type="EMBL" id="KGP64157.1"/>
    </source>
</evidence>
<comment type="caution">
    <text evidence="2">The sequence shown here is derived from an EMBL/GenBank/DDBJ whole genome shotgun (WGS) entry which is preliminary data.</text>
</comment>
<protein>
    <recommendedName>
        <fullName evidence="4">J domain-containing protein</fullName>
    </recommendedName>
</protein>
<dbReference type="RefSeq" id="WP_035887095.1">
    <property type="nucleotide sequence ID" value="NZ_JNCF01000004.1"/>
</dbReference>
<organism evidence="2 3">
    <name type="scientific">Legionella norrlandica</name>
    <dbReference type="NCBI Taxonomy" id="1498499"/>
    <lineage>
        <taxon>Bacteria</taxon>
        <taxon>Pseudomonadati</taxon>
        <taxon>Pseudomonadota</taxon>
        <taxon>Gammaproteobacteria</taxon>
        <taxon>Legionellales</taxon>
        <taxon>Legionellaceae</taxon>
        <taxon>Legionella</taxon>
    </lineage>
</organism>
<dbReference type="STRING" id="1498499.EP47_10145"/>
<keyword evidence="3" id="KW-1185">Reference proteome</keyword>
<accession>A0A0A2STR9</accession>
<dbReference type="EMBL" id="JNCF01000004">
    <property type="protein sequence ID" value="KGP64157.1"/>
    <property type="molecule type" value="Genomic_DNA"/>
</dbReference>
<keyword evidence="1" id="KW-0812">Transmembrane</keyword>
<dbReference type="OrthoDB" id="5652496at2"/>
<feature type="transmembrane region" description="Helical" evidence="1">
    <location>
        <begin position="179"/>
        <end position="206"/>
    </location>
</feature>
<evidence type="ECO:0000256" key="1">
    <source>
        <dbReference type="SAM" id="Phobius"/>
    </source>
</evidence>
<sequence>MAIETELKNFVKLYAEFDVTSDCYKSQLDDPTLLRLERDFTRFINQQLLLDGPEKEKIIKNYRRISILFHTDRITQFLPEVTWLERSLSRGNNDGACFKILSDCYEKLISPENFKDTGLEDIKNKDELKKWLENLKSKASTFSSQSFFDSLINLLEQSSGFFDEVGHIKPKGLRVLLRFIPMVFASYGTFIFAEELLAIYALYFILLKGGQYLEGTSSSQLKKVGSTLQEISIITATASTTLLVRLLEMTFWASRQFLDVSLQLGSTIFKPILPVSVTGAKSESETIANLCKELILASQNTSTGIQFKTPELKVLSAPLESYLALNVQQFLGDWRLGRPKRLKVEAFLFNMRVLDSLPNSLEEKLIEAQKELDKIKEDTKICTSKTAEAVAQTQQILSMLQEPDSMPLVVYEGPY</sequence>
<keyword evidence="1" id="KW-1133">Transmembrane helix</keyword>
<dbReference type="AlphaFoldDB" id="A0A0A2STR9"/>
<keyword evidence="1" id="KW-0472">Membrane</keyword>
<reference evidence="2 3" key="1">
    <citation type="submission" date="2014-05" db="EMBL/GenBank/DDBJ databases">
        <authorList>
            <person name="Rizzardi K."/>
            <person name="Winiecka-Krusnell J."/>
            <person name="Ramliden M."/>
            <person name="Alm E."/>
            <person name="Andersson S."/>
            <person name="Byfors S."/>
        </authorList>
    </citation>
    <scope>NUCLEOTIDE SEQUENCE [LARGE SCALE GENOMIC DNA]</scope>
    <source>
        <strain evidence="2 3">LEGN</strain>
    </source>
</reference>
<proteinExistence type="predicted"/>
<gene>
    <name evidence="2" type="ORF">EP47_10145</name>
</gene>
<dbReference type="Proteomes" id="UP000054422">
    <property type="component" value="Unassembled WGS sequence"/>
</dbReference>